<feature type="non-terminal residue" evidence="2">
    <location>
        <position position="120"/>
    </location>
</feature>
<name>A0A6J4V9S0_9BACT</name>
<organism evidence="2">
    <name type="scientific">uncultured Thermomicrobiales bacterium</name>
    <dbReference type="NCBI Taxonomy" id="1645740"/>
    <lineage>
        <taxon>Bacteria</taxon>
        <taxon>Pseudomonadati</taxon>
        <taxon>Thermomicrobiota</taxon>
        <taxon>Thermomicrobia</taxon>
        <taxon>Thermomicrobiales</taxon>
        <taxon>environmental samples</taxon>
    </lineage>
</organism>
<evidence type="ECO:0000313" key="2">
    <source>
        <dbReference type="EMBL" id="CAA9573345.1"/>
    </source>
</evidence>
<proteinExistence type="predicted"/>
<feature type="non-terminal residue" evidence="2">
    <location>
        <position position="1"/>
    </location>
</feature>
<dbReference type="EMBL" id="CADCWG010000278">
    <property type="protein sequence ID" value="CAA9573345.1"/>
    <property type="molecule type" value="Genomic_DNA"/>
</dbReference>
<accession>A0A6J4V9S0</accession>
<reference evidence="2" key="1">
    <citation type="submission" date="2020-02" db="EMBL/GenBank/DDBJ databases">
        <authorList>
            <person name="Meier V. D."/>
        </authorList>
    </citation>
    <scope>NUCLEOTIDE SEQUENCE</scope>
    <source>
        <strain evidence="2">AVDCRST_MAG49</strain>
    </source>
</reference>
<evidence type="ECO:0000256" key="1">
    <source>
        <dbReference type="SAM" id="MobiDB-lite"/>
    </source>
</evidence>
<feature type="compositionally biased region" description="Basic residues" evidence="1">
    <location>
        <begin position="96"/>
        <end position="109"/>
    </location>
</feature>
<sequence length="120" mass="13098">DPPQDPSRPGGDPGRGRGRGPHVLRRDPRAAGGREADRAARPRRGLVRDWQPPAPPRGRPGIPAGDQGPRRARSPVPERAPRPAHRRWPPGSGGRAPRRVRPPPRRRPLRQPDGTGRSAV</sequence>
<dbReference type="AlphaFoldDB" id="A0A6J4V9S0"/>
<gene>
    <name evidence="2" type="ORF">AVDCRST_MAG49-3874</name>
</gene>
<feature type="region of interest" description="Disordered" evidence="1">
    <location>
        <begin position="1"/>
        <end position="120"/>
    </location>
</feature>
<protein>
    <submittedName>
        <fullName evidence="2">Uncharacterized protein</fullName>
    </submittedName>
</protein>
<feature type="compositionally biased region" description="Basic and acidic residues" evidence="1">
    <location>
        <begin position="24"/>
        <end position="40"/>
    </location>
</feature>